<name>A0A075SD35_STRSU</name>
<gene>
    <name evidence="1" type="ORF">ID09_04110</name>
</gene>
<dbReference type="RefSeq" id="WP_024381786.1">
    <property type="nucleotide sequence ID" value="NZ_ALLE01000033.1"/>
</dbReference>
<protein>
    <submittedName>
        <fullName evidence="1">Phosphate ABC transporter ATPase</fullName>
    </submittedName>
</protein>
<dbReference type="PATRIC" id="fig|1214179.4.peg.789"/>
<dbReference type="Proteomes" id="UP000028185">
    <property type="component" value="Chromosome"/>
</dbReference>
<evidence type="ECO:0000313" key="1">
    <source>
        <dbReference type="EMBL" id="AIG43272.1"/>
    </source>
</evidence>
<evidence type="ECO:0000313" key="2">
    <source>
        <dbReference type="Proteomes" id="UP000028185"/>
    </source>
</evidence>
<proteinExistence type="predicted"/>
<sequence length="270" mass="31047">MKLQIWNESYSLQWKGTYFLALSDYPNIQDWELEKIVAFLAYEKLYGRETLIDCEDKVMLEQLVYLSCCSPTAFPFTPSKKIVASTYDIGGNYVYSDFLSHTCTVETAQEIFMSGQLLSAVRAFNKTHQELVQDNRNAAGDPEDYFDYVMLGWSNTSSCYRLAMERLLGREPTEEELGNSFIPGVSFHFKYDDIVNADGYVFDGYHPAKVRDCLSLKYLFACIVPSSEKSHFETIIPLDMSSKVYYLDYGQDGMADWSQKVYQFVENIAN</sequence>
<dbReference type="EMBL" id="CP008921">
    <property type="protein sequence ID" value="AIG43272.1"/>
    <property type="molecule type" value="Genomic_DNA"/>
</dbReference>
<reference evidence="1 2" key="1">
    <citation type="journal article" date="2014" name="Genome Announc.">
        <title>Whole-Genome Sequence of Streptococcus suis Serotype 4 Reference Strain 6407.</title>
        <authorList>
            <person name="Wang K."/>
            <person name="Chen J."/>
            <person name="Yao H."/>
            <person name="Lu C."/>
        </authorList>
    </citation>
    <scope>NUCLEOTIDE SEQUENCE [LARGE SCALE GENOMIC DNA]</scope>
    <source>
        <strain evidence="1">6407</strain>
    </source>
</reference>
<accession>A0A075SD35</accession>
<dbReference type="HOGENOM" id="CLU_1022739_0_0_9"/>
<organism evidence="1 2">
    <name type="scientific">Streptococcus suis 6407</name>
    <dbReference type="NCBI Taxonomy" id="1214179"/>
    <lineage>
        <taxon>Bacteria</taxon>
        <taxon>Bacillati</taxon>
        <taxon>Bacillota</taxon>
        <taxon>Bacilli</taxon>
        <taxon>Lactobacillales</taxon>
        <taxon>Streptococcaceae</taxon>
        <taxon>Streptococcus</taxon>
    </lineage>
</organism>
<dbReference type="AlphaFoldDB" id="A0A075SD35"/>